<proteinExistence type="predicted"/>
<feature type="transmembrane region" description="Helical" evidence="1">
    <location>
        <begin position="86"/>
        <end position="105"/>
    </location>
</feature>
<evidence type="ECO:0000256" key="1">
    <source>
        <dbReference type="SAM" id="Phobius"/>
    </source>
</evidence>
<organism evidence="2 3">
    <name type="scientific">Elasticomyces elasticus</name>
    <dbReference type="NCBI Taxonomy" id="574655"/>
    <lineage>
        <taxon>Eukaryota</taxon>
        <taxon>Fungi</taxon>
        <taxon>Dikarya</taxon>
        <taxon>Ascomycota</taxon>
        <taxon>Pezizomycotina</taxon>
        <taxon>Dothideomycetes</taxon>
        <taxon>Dothideomycetidae</taxon>
        <taxon>Mycosphaerellales</taxon>
        <taxon>Teratosphaeriaceae</taxon>
        <taxon>Elasticomyces</taxon>
    </lineage>
</organism>
<dbReference type="AlphaFoldDB" id="A0AAN7W0X4"/>
<protein>
    <submittedName>
        <fullName evidence="2">Uncharacterized protein</fullName>
    </submittedName>
</protein>
<comment type="caution">
    <text evidence="2">The sequence shown here is derived from an EMBL/GenBank/DDBJ whole genome shotgun (WGS) entry which is preliminary data.</text>
</comment>
<reference evidence="2" key="1">
    <citation type="submission" date="2023-08" db="EMBL/GenBank/DDBJ databases">
        <title>Black Yeasts Isolated from many extreme environments.</title>
        <authorList>
            <person name="Coleine C."/>
            <person name="Stajich J.E."/>
            <person name="Selbmann L."/>
        </authorList>
    </citation>
    <scope>NUCLEOTIDE SEQUENCE</scope>
    <source>
        <strain evidence="2">CCFEE 5810</strain>
    </source>
</reference>
<feature type="transmembrane region" description="Helical" evidence="1">
    <location>
        <begin position="16"/>
        <end position="39"/>
    </location>
</feature>
<feature type="transmembrane region" description="Helical" evidence="1">
    <location>
        <begin position="60"/>
        <end position="80"/>
    </location>
</feature>
<evidence type="ECO:0000313" key="2">
    <source>
        <dbReference type="EMBL" id="KAK5690798.1"/>
    </source>
</evidence>
<keyword evidence="1" id="KW-1133">Transmembrane helix</keyword>
<accession>A0AAN7W0X4</accession>
<keyword evidence="1" id="KW-0812">Transmembrane</keyword>
<dbReference type="Proteomes" id="UP001310594">
    <property type="component" value="Unassembled WGS sequence"/>
</dbReference>
<keyword evidence="1" id="KW-0472">Membrane</keyword>
<dbReference type="EMBL" id="JAVRQU010000023">
    <property type="protein sequence ID" value="KAK5690798.1"/>
    <property type="molecule type" value="Genomic_DNA"/>
</dbReference>
<name>A0AAN7W0X4_9PEZI</name>
<gene>
    <name evidence="2" type="ORF">LTR97_011959</name>
</gene>
<evidence type="ECO:0000313" key="3">
    <source>
        <dbReference type="Proteomes" id="UP001310594"/>
    </source>
</evidence>
<sequence>MIMGGYGYGRRGSEHVQYVIGGILGIIGLLSVGWSLATIGEAEGERRVFGLTITRRFFDIVIYVYFLINMGIFIAWFFGLNEAAGSIVWNITWLLIIPFSIMATLQPRYPSRGDGV</sequence>